<evidence type="ECO:0000256" key="9">
    <source>
        <dbReference type="ARBA" id="ARBA00022786"/>
    </source>
</evidence>
<dbReference type="InterPro" id="IPR001841">
    <property type="entry name" value="Znf_RING"/>
</dbReference>
<dbReference type="GO" id="GO:0061630">
    <property type="term" value="F:ubiquitin protein ligase activity"/>
    <property type="evidence" value="ECO:0007669"/>
    <property type="project" value="UniProtKB-EC"/>
</dbReference>
<name>A0A0Y9YB58_PLABE</name>
<dbReference type="PROSITE" id="PS50089">
    <property type="entry name" value="ZF_RING_2"/>
    <property type="match status" value="1"/>
</dbReference>
<dbReference type="EC" id="2.3.2.27" evidence="3"/>
<dbReference type="SMART" id="SM00184">
    <property type="entry name" value="RING"/>
    <property type="match status" value="1"/>
</dbReference>
<dbReference type="Proteomes" id="UP000219974">
    <property type="component" value="Chromosome 12"/>
</dbReference>
<dbReference type="InterPro" id="IPR029067">
    <property type="entry name" value="CDC48_domain_2-like_sf"/>
</dbReference>
<evidence type="ECO:0000259" key="15">
    <source>
        <dbReference type="PROSITE" id="PS50089"/>
    </source>
</evidence>
<dbReference type="GO" id="GO:0005524">
    <property type="term" value="F:ATP binding"/>
    <property type="evidence" value="ECO:0007669"/>
    <property type="project" value="UniProtKB-KW"/>
</dbReference>
<dbReference type="GO" id="GO:0008270">
    <property type="term" value="F:zinc ion binding"/>
    <property type="evidence" value="ECO:0007669"/>
    <property type="project" value="UniProtKB-KW"/>
</dbReference>
<dbReference type="VEuPathDB" id="PlasmoDB:PBANKA_1205500"/>
<dbReference type="Proteomes" id="UP000069549">
    <property type="component" value="Chromosome 12"/>
</dbReference>
<keyword evidence="11" id="KW-0067">ATP-binding</keyword>
<evidence type="ECO:0000256" key="5">
    <source>
        <dbReference type="ARBA" id="ARBA00022692"/>
    </source>
</evidence>
<evidence type="ECO:0000256" key="11">
    <source>
        <dbReference type="ARBA" id="ARBA00022840"/>
    </source>
</evidence>
<keyword evidence="5" id="KW-0812">Transmembrane</keyword>
<dbReference type="GO" id="GO:0016020">
    <property type="term" value="C:membrane"/>
    <property type="evidence" value="ECO:0007669"/>
    <property type="project" value="UniProtKB-SubCell"/>
</dbReference>
<organism evidence="16 18">
    <name type="scientific">Plasmodium berghei</name>
    <dbReference type="NCBI Taxonomy" id="5821"/>
    <lineage>
        <taxon>Eukaryota</taxon>
        <taxon>Sar</taxon>
        <taxon>Alveolata</taxon>
        <taxon>Apicomplexa</taxon>
        <taxon>Aconoidasida</taxon>
        <taxon>Haemosporida</taxon>
        <taxon>Plasmodiidae</taxon>
        <taxon>Plasmodium</taxon>
        <taxon>Plasmodium (Vinckeia)</taxon>
    </lineage>
</organism>
<evidence type="ECO:0000313" key="17">
    <source>
        <dbReference type="EMBL" id="SCO61601.1"/>
    </source>
</evidence>
<evidence type="ECO:0000256" key="13">
    <source>
        <dbReference type="ARBA" id="ARBA00023136"/>
    </source>
</evidence>
<keyword evidence="7" id="KW-0547">Nucleotide-binding</keyword>
<evidence type="ECO:0000256" key="6">
    <source>
        <dbReference type="ARBA" id="ARBA00022723"/>
    </source>
</evidence>
<dbReference type="EMBL" id="LT160032">
    <property type="protein sequence ID" value="CXI73481.1"/>
    <property type="molecule type" value="Genomic_DNA"/>
</dbReference>
<dbReference type="Gene3D" id="3.30.40.10">
    <property type="entry name" value="Zinc/RING finger domain, C3HC4 (zinc finger)"/>
    <property type="match status" value="1"/>
</dbReference>
<gene>
    <name evidence="16" type="ORF">PBK173_000318700</name>
    <name evidence="17" type="ORF">PBSP11RLL_000309300</name>
</gene>
<dbReference type="Gene3D" id="3.10.330.10">
    <property type="match status" value="1"/>
</dbReference>
<dbReference type="SUPFAM" id="SSF54585">
    <property type="entry name" value="Cdc48 domain 2-like"/>
    <property type="match status" value="1"/>
</dbReference>
<dbReference type="AlphaFoldDB" id="A0A0Y9YB58"/>
<dbReference type="PANTHER" id="PTHR45977:SF4">
    <property type="entry name" value="RING-TYPE DOMAIN-CONTAINING PROTEIN"/>
    <property type="match status" value="1"/>
</dbReference>
<evidence type="ECO:0000256" key="7">
    <source>
        <dbReference type="ARBA" id="ARBA00022741"/>
    </source>
</evidence>
<evidence type="ECO:0000313" key="19">
    <source>
        <dbReference type="Proteomes" id="UP000219974"/>
    </source>
</evidence>
<dbReference type="EMBL" id="LT608276">
    <property type="protein sequence ID" value="SCO61601.1"/>
    <property type="molecule type" value="Genomic_DNA"/>
</dbReference>
<keyword evidence="8 14" id="KW-0863">Zinc-finger</keyword>
<keyword evidence="10" id="KW-0862">Zinc</keyword>
<reference evidence="16 18" key="1">
    <citation type="submission" date="2016-02" db="EMBL/GenBank/DDBJ databases">
        <authorList>
            <consortium name="Pathogen Informatics"/>
        </authorList>
    </citation>
    <scope>NUCLEOTIDE SEQUENCE [LARGE SCALE GENOMIC DNA]</scope>
    <source>
        <strain evidence="16 18">K173</strain>
        <strain evidence="17 19">SP11 RLL</strain>
    </source>
</reference>
<evidence type="ECO:0000256" key="4">
    <source>
        <dbReference type="ARBA" id="ARBA00022679"/>
    </source>
</evidence>
<dbReference type="Pfam" id="PF13639">
    <property type="entry name" value="zf-RING_2"/>
    <property type="match status" value="1"/>
</dbReference>
<evidence type="ECO:0000256" key="3">
    <source>
        <dbReference type="ARBA" id="ARBA00012483"/>
    </source>
</evidence>
<keyword evidence="9" id="KW-0833">Ubl conjugation pathway</keyword>
<keyword evidence="12" id="KW-1133">Transmembrane helix</keyword>
<dbReference type="GO" id="GO:0016567">
    <property type="term" value="P:protein ubiquitination"/>
    <property type="evidence" value="ECO:0007669"/>
    <property type="project" value="TreeGrafter"/>
</dbReference>
<evidence type="ECO:0000256" key="12">
    <source>
        <dbReference type="ARBA" id="ARBA00022989"/>
    </source>
</evidence>
<keyword evidence="6" id="KW-0479">Metal-binding</keyword>
<dbReference type="GO" id="GO:0006511">
    <property type="term" value="P:ubiquitin-dependent protein catabolic process"/>
    <property type="evidence" value="ECO:0007669"/>
    <property type="project" value="TreeGrafter"/>
</dbReference>
<feature type="domain" description="RING-type" evidence="15">
    <location>
        <begin position="585"/>
        <end position="626"/>
    </location>
</feature>
<evidence type="ECO:0000313" key="16">
    <source>
        <dbReference type="EMBL" id="CXI73481.1"/>
    </source>
</evidence>
<dbReference type="PANTHER" id="PTHR45977">
    <property type="entry name" value="TARGET OF ERK KINASE MPK-1"/>
    <property type="match status" value="1"/>
</dbReference>
<evidence type="ECO:0000256" key="8">
    <source>
        <dbReference type="ARBA" id="ARBA00022771"/>
    </source>
</evidence>
<evidence type="ECO:0000256" key="10">
    <source>
        <dbReference type="ARBA" id="ARBA00022833"/>
    </source>
</evidence>
<sequence>MERKSGQSKYMHFLPIINSQTKLNILEKNNVLEKVHILPIKKRSSNFHELYNKLNKLINEKNILYEGIVISLKDGSESSDLKISKIPHINEKEESIKIKNKINNDDVFGIDKVSTDESSADENQTFDVDIPLNDNDENNKNINNINSDIFKNKKDNGQKESMPQLLDNNVDYVIINCIPSKGILNHDTLIYTDGKYVDYLKKIEIIIINDINYKKYEKNIKRKFISLKKMIIKKSNEFFNGAMSLFPLYFNFIPELCMSKNRNKVSKNEQCSIEKIINLSTSDEYNTKKKETKKINKIHNIITQKILTAHLIPYFKNNRNKLFYPGKLFNVNNFSFLVSKIDIDISAGFIDDLTEINLRVDGCEAYTNVHIVPLYDTLPTTYNYNLFIDYIKPYIEKNYLNTFSIYDTFFYRGVQFKIMGVDPIDIKCGKGRISANTSIYIQGSVKPTFFDVISNKSFNYIKSLPFEYKPYAILNILQHLDTDSLLRLFPSANTNMEFSTKNEQNILDNLAPLMYIYNKENISYGSKLENKSLFQTSNSGDSKDIIIEQSNAHREINNNIDKSGNDFANKKCSSKIDNNIINEQCVVCFEHFINNDKCIKLTCFHTYHWKCVQNWFRFNLTCPCCRHKLDI</sequence>
<dbReference type="SUPFAM" id="SSF57850">
    <property type="entry name" value="RING/U-box"/>
    <property type="match status" value="1"/>
</dbReference>
<dbReference type="InterPro" id="IPR013083">
    <property type="entry name" value="Znf_RING/FYVE/PHD"/>
</dbReference>
<comment type="catalytic activity">
    <reaction evidence="1">
        <text>S-ubiquitinyl-[E2 ubiquitin-conjugating enzyme]-L-cysteine + [acceptor protein]-L-lysine = [E2 ubiquitin-conjugating enzyme]-L-cysteine + N(6)-ubiquitinyl-[acceptor protein]-L-lysine.</text>
        <dbReference type="EC" id="2.3.2.27"/>
    </reaction>
</comment>
<proteinExistence type="predicted"/>
<comment type="subcellular location">
    <subcellularLocation>
        <location evidence="2">Membrane</location>
        <topology evidence="2">Multi-pass membrane protein</topology>
    </subcellularLocation>
</comment>
<keyword evidence="4" id="KW-0808">Transferase</keyword>
<evidence type="ECO:0000313" key="18">
    <source>
        <dbReference type="Proteomes" id="UP000069549"/>
    </source>
</evidence>
<evidence type="ECO:0000256" key="1">
    <source>
        <dbReference type="ARBA" id="ARBA00000900"/>
    </source>
</evidence>
<keyword evidence="13" id="KW-0472">Membrane</keyword>
<protein>
    <recommendedName>
        <fullName evidence="3">RING-type E3 ubiquitin transferase</fullName>
        <ecNumber evidence="3">2.3.2.27</ecNumber>
    </recommendedName>
</protein>
<evidence type="ECO:0000256" key="2">
    <source>
        <dbReference type="ARBA" id="ARBA00004141"/>
    </source>
</evidence>
<evidence type="ECO:0000256" key="14">
    <source>
        <dbReference type="PROSITE-ProRule" id="PRU00175"/>
    </source>
</evidence>
<accession>A0A0Y9YB58</accession>
<dbReference type="CDD" id="cd16454">
    <property type="entry name" value="RING-H2_PA-TM-RING"/>
    <property type="match status" value="1"/>
</dbReference>